<accession>A0AAN7S6H1</accession>
<dbReference type="Pfam" id="PF05699">
    <property type="entry name" value="Dimer_Tnp_hAT"/>
    <property type="match status" value="1"/>
</dbReference>
<evidence type="ECO:0000313" key="3">
    <source>
        <dbReference type="Proteomes" id="UP001353858"/>
    </source>
</evidence>
<reference evidence="3" key="1">
    <citation type="submission" date="2023-01" db="EMBL/GenBank/DDBJ databases">
        <title>Key to firefly adult light organ development and bioluminescence: homeobox transcription factors regulate luciferase expression and transportation to peroxisome.</title>
        <authorList>
            <person name="Fu X."/>
        </authorList>
    </citation>
    <scope>NUCLEOTIDE SEQUENCE [LARGE SCALE GENOMIC DNA]</scope>
</reference>
<evidence type="ECO:0000313" key="2">
    <source>
        <dbReference type="EMBL" id="KAK4873016.1"/>
    </source>
</evidence>
<dbReference type="GO" id="GO:0046983">
    <property type="term" value="F:protein dimerization activity"/>
    <property type="evidence" value="ECO:0007669"/>
    <property type="project" value="InterPro"/>
</dbReference>
<sequence length="173" mass="20008">MDTALNSIDERFDLMRNHNDVFGFLNRLKTITKEELQKYCDDLTLKLTDNERNHCDVDGVQLFEETKSLQVFLSDDMTAIDVLTYLVINDLISIFPNTSVVLRIFLTLPVTVSSNKRSFSKLKIIKNYLRTTMSQDRLSNLAFISIEHETVDTLDLNEVIDSFASMKARKIEF</sequence>
<proteinExistence type="predicted"/>
<gene>
    <name evidence="2" type="ORF">RN001_015045</name>
</gene>
<dbReference type="EMBL" id="JARPUR010000007">
    <property type="protein sequence ID" value="KAK4873016.1"/>
    <property type="molecule type" value="Genomic_DNA"/>
</dbReference>
<dbReference type="Proteomes" id="UP001353858">
    <property type="component" value="Unassembled WGS sequence"/>
</dbReference>
<name>A0AAN7S6H1_9COLE</name>
<dbReference type="PANTHER" id="PTHR45749">
    <property type="match status" value="1"/>
</dbReference>
<dbReference type="AlphaFoldDB" id="A0AAN7S6H1"/>
<feature type="domain" description="HAT C-terminal dimerisation" evidence="1">
    <location>
        <begin position="62"/>
        <end position="148"/>
    </location>
</feature>
<dbReference type="PANTHER" id="PTHR45749:SF21">
    <property type="entry name" value="DUF4371 DOMAIN-CONTAINING PROTEIN"/>
    <property type="match status" value="1"/>
</dbReference>
<comment type="caution">
    <text evidence="2">The sequence shown here is derived from an EMBL/GenBank/DDBJ whole genome shotgun (WGS) entry which is preliminary data.</text>
</comment>
<keyword evidence="3" id="KW-1185">Reference proteome</keyword>
<dbReference type="InterPro" id="IPR008906">
    <property type="entry name" value="HATC_C_dom"/>
</dbReference>
<evidence type="ECO:0000259" key="1">
    <source>
        <dbReference type="Pfam" id="PF05699"/>
    </source>
</evidence>
<protein>
    <recommendedName>
        <fullName evidence="1">HAT C-terminal dimerisation domain-containing protein</fullName>
    </recommendedName>
</protein>
<organism evidence="2 3">
    <name type="scientific">Aquatica leii</name>
    <dbReference type="NCBI Taxonomy" id="1421715"/>
    <lineage>
        <taxon>Eukaryota</taxon>
        <taxon>Metazoa</taxon>
        <taxon>Ecdysozoa</taxon>
        <taxon>Arthropoda</taxon>
        <taxon>Hexapoda</taxon>
        <taxon>Insecta</taxon>
        <taxon>Pterygota</taxon>
        <taxon>Neoptera</taxon>
        <taxon>Endopterygota</taxon>
        <taxon>Coleoptera</taxon>
        <taxon>Polyphaga</taxon>
        <taxon>Elateriformia</taxon>
        <taxon>Elateroidea</taxon>
        <taxon>Lampyridae</taxon>
        <taxon>Luciolinae</taxon>
        <taxon>Aquatica</taxon>
    </lineage>
</organism>